<gene>
    <name evidence="11" type="primary">whiB</name>
    <name evidence="14" type="ORF">BN12_130013</name>
</gene>
<evidence type="ECO:0000256" key="1">
    <source>
        <dbReference type="ARBA" id="ARBA00004496"/>
    </source>
</evidence>
<dbReference type="GO" id="GO:0047134">
    <property type="term" value="F:protein-disulfide reductase [NAD(P)H] activity"/>
    <property type="evidence" value="ECO:0007669"/>
    <property type="project" value="TreeGrafter"/>
</dbReference>
<keyword evidence="5 11" id="KW-0408">Iron</keyword>
<reference evidence="14 15" key="1">
    <citation type="journal article" date="2013" name="ISME J.">
        <title>A metabolic model for members of the genus Tetrasphaera involved in enhanced biological phosphorus removal.</title>
        <authorList>
            <person name="Kristiansen R."/>
            <person name="Nguyen H.T.T."/>
            <person name="Saunders A.M."/>
            <person name="Nielsen J.L."/>
            <person name="Wimmer R."/>
            <person name="Le V.Q."/>
            <person name="McIlroy S.J."/>
            <person name="Petrovski S."/>
            <person name="Seviour R.J."/>
            <person name="Calteau A."/>
            <person name="Nielsen K.L."/>
            <person name="Nielsen P.H."/>
        </authorList>
    </citation>
    <scope>NUCLEOTIDE SEQUENCE [LARGE SCALE GENOMIC DNA]</scope>
    <source>
        <strain evidence="14 15">T1-X7</strain>
    </source>
</reference>
<keyword evidence="7 11" id="KW-0805">Transcription regulation</keyword>
<comment type="subcellular location">
    <subcellularLocation>
        <location evidence="1 11">Cytoplasm</location>
    </subcellularLocation>
</comment>
<feature type="domain" description="4Fe-4S Wbl-type" evidence="13">
    <location>
        <begin position="27"/>
        <end position="84"/>
    </location>
</feature>
<dbReference type="STRING" id="1194083.BN12_130013"/>
<keyword evidence="11" id="KW-0963">Cytoplasm</keyword>
<evidence type="ECO:0000259" key="13">
    <source>
        <dbReference type="PROSITE" id="PS51674"/>
    </source>
</evidence>
<evidence type="ECO:0000256" key="11">
    <source>
        <dbReference type="HAMAP-Rule" id="MF_01479"/>
    </source>
</evidence>
<feature type="binding site" evidence="11">
    <location>
        <position position="51"/>
    </location>
    <ligand>
        <name>[4Fe-4S] cluster</name>
        <dbReference type="ChEBI" id="CHEBI:49883"/>
    </ligand>
</feature>
<dbReference type="GO" id="GO:0005737">
    <property type="term" value="C:cytoplasm"/>
    <property type="evidence" value="ECO:0007669"/>
    <property type="project" value="UniProtKB-SubCell"/>
</dbReference>
<dbReference type="GO" id="GO:0003677">
    <property type="term" value="F:DNA binding"/>
    <property type="evidence" value="ECO:0007669"/>
    <property type="project" value="UniProtKB-UniRule"/>
</dbReference>
<keyword evidence="10 11" id="KW-0804">Transcription</keyword>
<feature type="region of interest" description="Disordered" evidence="12">
    <location>
        <begin position="89"/>
        <end position="111"/>
    </location>
</feature>
<keyword evidence="15" id="KW-1185">Reference proteome</keyword>
<comment type="cofactor">
    <cofactor evidence="11">
        <name>[4Fe-4S] cluster</name>
        <dbReference type="ChEBI" id="CHEBI:49883"/>
    </cofactor>
    <text evidence="11">Binds 1 [4Fe-4S] cluster per subunit. Following nitrosylation of the [4Fe-4S] cluster binds 1 [4Fe-8(NO)] cluster per subunit.</text>
</comment>
<evidence type="ECO:0000256" key="5">
    <source>
        <dbReference type="ARBA" id="ARBA00023004"/>
    </source>
</evidence>
<dbReference type="GO" id="GO:0046872">
    <property type="term" value="F:metal ion binding"/>
    <property type="evidence" value="ECO:0007669"/>
    <property type="project" value="UniProtKB-KW"/>
</dbReference>
<comment type="caution">
    <text evidence="14">The sequence shown here is derived from an EMBL/GenBank/DDBJ whole genome shotgun (WGS) entry which is preliminary data.</text>
</comment>
<dbReference type="Pfam" id="PF02467">
    <property type="entry name" value="Whib"/>
    <property type="match status" value="1"/>
</dbReference>
<dbReference type="RefSeq" id="WP_083454914.1">
    <property type="nucleotide sequence ID" value="NZ_HF570958.1"/>
</dbReference>
<comment type="function">
    <text evidence="11">Acts as a transcriptional regulator. Probably redox-responsive. The apo- but not holo-form probably binds DNA.</text>
</comment>
<keyword evidence="3 11" id="KW-0004">4Fe-4S</keyword>
<dbReference type="GO" id="GO:0051539">
    <property type="term" value="F:4 iron, 4 sulfur cluster binding"/>
    <property type="evidence" value="ECO:0007669"/>
    <property type="project" value="UniProtKB-UniRule"/>
</dbReference>
<evidence type="ECO:0000256" key="6">
    <source>
        <dbReference type="ARBA" id="ARBA00023014"/>
    </source>
</evidence>
<evidence type="ECO:0000256" key="9">
    <source>
        <dbReference type="ARBA" id="ARBA00023157"/>
    </source>
</evidence>
<organism evidence="14 15">
    <name type="scientific">Nostocoides japonicum T1-X7</name>
    <dbReference type="NCBI Taxonomy" id="1194083"/>
    <lineage>
        <taxon>Bacteria</taxon>
        <taxon>Bacillati</taxon>
        <taxon>Actinomycetota</taxon>
        <taxon>Actinomycetes</taxon>
        <taxon>Micrococcales</taxon>
        <taxon>Intrasporangiaceae</taxon>
        <taxon>Nostocoides</taxon>
    </lineage>
</organism>
<dbReference type="GO" id="GO:0035731">
    <property type="term" value="F:dinitrosyl-iron complex binding"/>
    <property type="evidence" value="ECO:0007669"/>
    <property type="project" value="UniProtKB-UniRule"/>
</dbReference>
<name>A0A077LWU1_9MICO</name>
<protein>
    <recommendedName>
        <fullName evidence="11">Transcriptional regulator WhiB</fullName>
    </recommendedName>
</protein>
<evidence type="ECO:0000256" key="8">
    <source>
        <dbReference type="ARBA" id="ARBA00023125"/>
    </source>
</evidence>
<dbReference type="InterPro" id="IPR034768">
    <property type="entry name" value="4FE4S_WBL"/>
</dbReference>
<comment type="similarity">
    <text evidence="2 11">Belongs to the WhiB family.</text>
</comment>
<sequence>MNSVLAPATAPDVVIDPLVRCAPIHLPCQTHDADLWFADDPAGLEAAKALCGDCPARLGCLLGALHRREPAGVWGGQIFDGGAILRVKRPRGRPRKHPRDPGCSGAGSPEVLLGLQERVDRCLREESWSAIS</sequence>
<dbReference type="AlphaFoldDB" id="A0A077LWU1"/>
<feature type="binding site" evidence="11">
    <location>
        <position position="28"/>
    </location>
    <ligand>
        <name>[4Fe-4S] cluster</name>
        <dbReference type="ChEBI" id="CHEBI:49883"/>
    </ligand>
</feature>
<accession>A0A077LWU1</accession>
<comment type="PTM">
    <text evidence="11">Upon Fe-S cluster removal intramolecular disulfide bonds are formed.</text>
</comment>
<evidence type="ECO:0000256" key="3">
    <source>
        <dbReference type="ARBA" id="ARBA00022485"/>
    </source>
</evidence>
<dbReference type="GO" id="GO:0045454">
    <property type="term" value="P:cell redox homeostasis"/>
    <property type="evidence" value="ECO:0007669"/>
    <property type="project" value="TreeGrafter"/>
</dbReference>
<dbReference type="OrthoDB" id="5244115at2"/>
<dbReference type="PANTHER" id="PTHR38839">
    <property type="entry name" value="TRANSCRIPTIONAL REGULATOR WHID-RELATED"/>
    <property type="match status" value="1"/>
</dbReference>
<keyword evidence="8 11" id="KW-0238">DNA-binding</keyword>
<dbReference type="HAMAP" id="MF_01479">
    <property type="entry name" value="WhiB"/>
    <property type="match status" value="1"/>
</dbReference>
<dbReference type="Proteomes" id="UP000035721">
    <property type="component" value="Unassembled WGS sequence"/>
</dbReference>
<evidence type="ECO:0000256" key="10">
    <source>
        <dbReference type="ARBA" id="ARBA00023163"/>
    </source>
</evidence>
<evidence type="ECO:0000256" key="12">
    <source>
        <dbReference type="SAM" id="MobiDB-lite"/>
    </source>
</evidence>
<keyword evidence="9 11" id="KW-1015">Disulfide bond</keyword>
<evidence type="ECO:0000256" key="7">
    <source>
        <dbReference type="ARBA" id="ARBA00023015"/>
    </source>
</evidence>
<dbReference type="PANTHER" id="PTHR38839:SF2">
    <property type="entry name" value="TRANSCRIPTIONAL REGULATOR WHIB7-RELATED"/>
    <property type="match status" value="1"/>
</dbReference>
<evidence type="ECO:0000256" key="4">
    <source>
        <dbReference type="ARBA" id="ARBA00022723"/>
    </source>
</evidence>
<keyword evidence="4 11" id="KW-0479">Metal-binding</keyword>
<dbReference type="InterPro" id="IPR003482">
    <property type="entry name" value="Whib"/>
</dbReference>
<keyword evidence="6 11" id="KW-0411">Iron-sulfur</keyword>
<comment type="PTM">
    <text evidence="11">The Fe-S cluster can be nitrosylated by nitric oxide (NO).</text>
</comment>
<feature type="binding site" evidence="11">
    <location>
        <position position="54"/>
    </location>
    <ligand>
        <name>[4Fe-4S] cluster</name>
        <dbReference type="ChEBI" id="CHEBI:49883"/>
    </ligand>
</feature>
<dbReference type="GO" id="GO:0045892">
    <property type="term" value="P:negative regulation of DNA-templated transcription"/>
    <property type="evidence" value="ECO:0007669"/>
    <property type="project" value="TreeGrafter"/>
</dbReference>
<proteinExistence type="inferred from homology"/>
<feature type="binding site" evidence="11">
    <location>
        <position position="60"/>
    </location>
    <ligand>
        <name>[4Fe-4S] cluster</name>
        <dbReference type="ChEBI" id="CHEBI:49883"/>
    </ligand>
</feature>
<evidence type="ECO:0000313" key="15">
    <source>
        <dbReference type="Proteomes" id="UP000035721"/>
    </source>
</evidence>
<dbReference type="PROSITE" id="PS51674">
    <property type="entry name" value="4FE4S_WBL"/>
    <property type="match status" value="1"/>
</dbReference>
<feature type="compositionally biased region" description="Basic residues" evidence="12">
    <location>
        <begin position="89"/>
        <end position="98"/>
    </location>
</feature>
<evidence type="ECO:0000313" key="14">
    <source>
        <dbReference type="EMBL" id="CCH76474.1"/>
    </source>
</evidence>
<dbReference type="EMBL" id="CAJB01000035">
    <property type="protein sequence ID" value="CCH76474.1"/>
    <property type="molecule type" value="Genomic_DNA"/>
</dbReference>
<evidence type="ECO:0000256" key="2">
    <source>
        <dbReference type="ARBA" id="ARBA00006597"/>
    </source>
</evidence>